<dbReference type="PANTHER" id="PTHR15919">
    <property type="entry name" value="DAPPER-RELATED"/>
    <property type="match status" value="1"/>
</dbReference>
<dbReference type="GO" id="GO:0051018">
    <property type="term" value="F:protein kinase A binding"/>
    <property type="evidence" value="ECO:0007669"/>
    <property type="project" value="Ensembl"/>
</dbReference>
<reference evidence="4" key="2">
    <citation type="submission" date="2025-08" db="UniProtKB">
        <authorList>
            <consortium name="Ensembl"/>
        </authorList>
    </citation>
    <scope>IDENTIFICATION</scope>
</reference>
<proteinExistence type="inferred from homology"/>
<evidence type="ECO:0000256" key="1">
    <source>
        <dbReference type="ARBA" id="ARBA00010807"/>
    </source>
</evidence>
<feature type="compositionally biased region" description="Basic and acidic residues" evidence="3">
    <location>
        <begin position="389"/>
        <end position="399"/>
    </location>
</feature>
<keyword evidence="2" id="KW-0175">Coiled coil</keyword>
<gene>
    <name evidence="4" type="primary">DACT3</name>
</gene>
<feature type="compositionally biased region" description="Acidic residues" evidence="3">
    <location>
        <begin position="144"/>
        <end position="157"/>
    </location>
</feature>
<evidence type="ECO:0000256" key="3">
    <source>
        <dbReference type="SAM" id="MobiDB-lite"/>
    </source>
</evidence>
<dbReference type="GO" id="GO:0030308">
    <property type="term" value="P:negative regulation of cell growth"/>
    <property type="evidence" value="ECO:0007669"/>
    <property type="project" value="Ensembl"/>
</dbReference>
<keyword evidence="5" id="KW-1185">Reference proteome</keyword>
<dbReference type="GO" id="GO:0070097">
    <property type="term" value="F:delta-catenin binding"/>
    <property type="evidence" value="ECO:0007669"/>
    <property type="project" value="Ensembl"/>
</dbReference>
<reference evidence="4 5" key="1">
    <citation type="submission" date="2008-02" db="EMBL/GenBank/DDBJ databases">
        <title>A 6x draft sequence assembly of the Pongo pygmaeus abelii genome.</title>
        <authorList>
            <person name="Wilson R.K."/>
            <person name="Mardis E."/>
        </authorList>
    </citation>
    <scope>NUCLEOTIDE SEQUENCE [LARGE SCALE GENOMIC DNA]</scope>
</reference>
<feature type="compositionally biased region" description="Low complexity" evidence="3">
    <location>
        <begin position="635"/>
        <end position="656"/>
    </location>
</feature>
<dbReference type="GO" id="GO:0001837">
    <property type="term" value="P:epithelial to mesenchymal transition"/>
    <property type="evidence" value="ECO:0007669"/>
    <property type="project" value="Ensembl"/>
</dbReference>
<comment type="similarity">
    <text evidence="1">Belongs to the dapper family.</text>
</comment>
<feature type="region of interest" description="Disordered" evidence="3">
    <location>
        <begin position="193"/>
        <end position="662"/>
    </location>
</feature>
<dbReference type="InterPro" id="IPR024843">
    <property type="entry name" value="Dapper"/>
</dbReference>
<name>A0A8I5UQK2_PONAB</name>
<organism evidence="4 5">
    <name type="scientific">Pongo abelii</name>
    <name type="common">Sumatran orangutan</name>
    <name type="synonym">Pongo pygmaeus abelii</name>
    <dbReference type="NCBI Taxonomy" id="9601"/>
    <lineage>
        <taxon>Eukaryota</taxon>
        <taxon>Metazoa</taxon>
        <taxon>Chordata</taxon>
        <taxon>Craniata</taxon>
        <taxon>Vertebrata</taxon>
        <taxon>Euteleostomi</taxon>
        <taxon>Mammalia</taxon>
        <taxon>Eutheria</taxon>
        <taxon>Euarchontoglires</taxon>
        <taxon>Primates</taxon>
        <taxon>Haplorrhini</taxon>
        <taxon>Catarrhini</taxon>
        <taxon>Hominidae</taxon>
        <taxon>Pongo</taxon>
    </lineage>
</organism>
<dbReference type="GeneTree" id="ENSGT00950000183181"/>
<feature type="compositionally biased region" description="Low complexity" evidence="3">
    <location>
        <begin position="193"/>
        <end position="238"/>
    </location>
</feature>
<feature type="compositionally biased region" description="Gly residues" evidence="3">
    <location>
        <begin position="624"/>
        <end position="634"/>
    </location>
</feature>
<dbReference type="AlphaFoldDB" id="A0A8I5UQK2"/>
<dbReference type="GO" id="GO:0090090">
    <property type="term" value="P:negative regulation of canonical Wnt signaling pathway"/>
    <property type="evidence" value="ECO:0007669"/>
    <property type="project" value="Ensembl"/>
</dbReference>
<feature type="region of interest" description="Disordered" evidence="3">
    <location>
        <begin position="715"/>
        <end position="769"/>
    </location>
</feature>
<dbReference type="OMA" id="RYPPDPF"/>
<accession>A0A8I5UQK2</accession>
<evidence type="ECO:0000313" key="5">
    <source>
        <dbReference type="Proteomes" id="UP000001595"/>
    </source>
</evidence>
<dbReference type="GO" id="GO:0005080">
    <property type="term" value="F:protein kinase C binding"/>
    <property type="evidence" value="ECO:0007669"/>
    <property type="project" value="Ensembl"/>
</dbReference>
<dbReference type="Proteomes" id="UP000001595">
    <property type="component" value="Chromosome 19"/>
</dbReference>
<dbReference type="Ensembl" id="ENSPPYT00000037677.1">
    <property type="protein sequence ID" value="ENSPPYP00000041354.1"/>
    <property type="gene ID" value="ENSPPYG00000010157.3"/>
</dbReference>
<dbReference type="Pfam" id="PF15268">
    <property type="entry name" value="Dapper"/>
    <property type="match status" value="2"/>
</dbReference>
<feature type="region of interest" description="Disordered" evidence="3">
    <location>
        <begin position="138"/>
        <end position="163"/>
    </location>
</feature>
<dbReference type="GO" id="GO:0010719">
    <property type="term" value="P:negative regulation of epithelial to mesenchymal transition"/>
    <property type="evidence" value="ECO:0007669"/>
    <property type="project" value="Ensembl"/>
</dbReference>
<evidence type="ECO:0000256" key="2">
    <source>
        <dbReference type="ARBA" id="ARBA00023054"/>
    </source>
</evidence>
<feature type="compositionally biased region" description="Pro residues" evidence="3">
    <location>
        <begin position="424"/>
        <end position="436"/>
    </location>
</feature>
<dbReference type="GO" id="GO:0042802">
    <property type="term" value="F:identical protein binding"/>
    <property type="evidence" value="ECO:0007669"/>
    <property type="project" value="Ensembl"/>
</dbReference>
<dbReference type="GO" id="GO:0060070">
    <property type="term" value="P:canonical Wnt signaling pathway"/>
    <property type="evidence" value="ECO:0007669"/>
    <property type="project" value="Ensembl"/>
</dbReference>
<dbReference type="PANTHER" id="PTHR15919:SF1">
    <property type="entry name" value="DAPPER HOMOLOG 3"/>
    <property type="match status" value="1"/>
</dbReference>
<sequence>MRRVGRCGCTAESLRQEGYSPIGGCCSVAGGVAMQIRRGWAAQWAGAYADETVTARPAGGRAGCWGGEVGPGEGWPRGPAGLGRGAAAMIRAFSFPVSPERGRLRGWLEGSLAGLCELHWLRERQEYRVQQALRLAQPGMGGAEAEDEEDADEDEDAAAARRAAAALEEQLEALPGLVWDLGQQLGDLSLESGGLEQESGRSSGFYEDPSSTGGPDSPPSTFCGDSGFSGSSSYGRLGPSEPRGIYASERPKSLGDASPSAPEVVGARAAVPRSFSAPYPTAGGSAGPEACSSAERRARAGPFLTPSPLHAVAMRSPRLCGRPPTDSPDAGGAGRPLDGYISALLRRRRRRGAGQPRTSPGGADGGPRRQNSVRQRPPDASPSPGSARPAREPSLERVGGHPTSPAALSRAWASSWESEAAPEPAAPPAAPSPPDSPAEGRLVKAQYIPGAQAATRGLPGRAARRKPPPLTRGRSVEQSPPRERPRAAGRRGRMAEASGRRGSPRARKASRSQSETSLLGRASAVPSGPPKYPTAEREEPRPPRPRRGPAPTLAAQAAGSCRRWRSTAEIDAADGRRVRPRAPAARVPGPGPSPSAPQRRLLYGCAGSDSECSAGRLGPLGRRGPAGGVGGGYGESESSASEGESPAFSSASSDSDGSGGLVWPQQLVAATAASGGGAGAGAPAGPAKVFVKIKASHALKKKILRFRSGSLKVMTTVAPAFSRSRKNPKPRPSGHAPSPHSRVSLTPSPPQPCPTTWPRLPRPARRWNS</sequence>
<feature type="compositionally biased region" description="Low complexity" evidence="3">
    <location>
        <begin position="404"/>
        <end position="423"/>
    </location>
</feature>
<feature type="compositionally biased region" description="Low complexity" evidence="3">
    <location>
        <begin position="613"/>
        <end position="623"/>
    </location>
</feature>
<evidence type="ECO:0000313" key="4">
    <source>
        <dbReference type="Ensembl" id="ENSPPYP00000041354.1"/>
    </source>
</evidence>
<reference evidence="4" key="3">
    <citation type="submission" date="2025-09" db="UniProtKB">
        <authorList>
            <consortium name="Ensembl"/>
        </authorList>
    </citation>
    <scope>IDENTIFICATION</scope>
</reference>
<dbReference type="GO" id="GO:0005737">
    <property type="term" value="C:cytoplasm"/>
    <property type="evidence" value="ECO:0007669"/>
    <property type="project" value="Ensembl"/>
</dbReference>
<protein>
    <submittedName>
        <fullName evidence="4">Dishevelled binding antagonist of beta catenin 3</fullName>
    </submittedName>
</protein>